<sequence length="290" mass="31165">MAVGHTLLSVTVLATALTHAAISLRYGEASVVMQQTAAEEPSVQVLGAPVEQMRPLLDLGSSLLQGFMSREVEASVSLGVAPHAGHWQATLLASAIEGKYGEGMQLAGTGAPMTAVEWLHAIDAMTQTAHQLLNFQRMIWHQTEREAPQRLTPVITANQPELAIQSGLNAVPDLDYWQLGDGGVVLTQQPLPLRWTPWLFQQGIQADGMLIGDPYAGLAARVLAHSSRMAAQVLFDGGQLVLSQTRAGITGVLLTSEHAVEVAPILARGIQLAKQNHDDAAHFRQTQNRF</sequence>
<evidence type="ECO:0000313" key="1">
    <source>
        <dbReference type="EMBL" id="KRO18325.1"/>
    </source>
</evidence>
<evidence type="ECO:0000313" key="2">
    <source>
        <dbReference type="Proteomes" id="UP000050969"/>
    </source>
</evidence>
<dbReference type="EMBL" id="JQCE01000005">
    <property type="protein sequence ID" value="KRO18325.1"/>
    <property type="molecule type" value="Genomic_DNA"/>
</dbReference>
<keyword evidence="2" id="KW-1185">Reference proteome</keyword>
<accession>A0A0R2MXP6</accession>
<dbReference type="PATRIC" id="fig|1293598.4.peg.1522"/>
<name>A0A0R2MXP6_9LACO</name>
<reference evidence="1 2" key="1">
    <citation type="journal article" date="2015" name="Genome Announc.">
        <title>Expanding the biotechnology potential of lactobacilli through comparative genomics of 213 strains and associated genera.</title>
        <authorList>
            <person name="Sun Z."/>
            <person name="Harris H.M."/>
            <person name="McCann A."/>
            <person name="Guo C."/>
            <person name="Argimon S."/>
            <person name="Zhang W."/>
            <person name="Yang X."/>
            <person name="Jeffery I.B."/>
            <person name="Cooney J.C."/>
            <person name="Kagawa T.F."/>
            <person name="Liu W."/>
            <person name="Song Y."/>
            <person name="Salvetti E."/>
            <person name="Wrobel A."/>
            <person name="Rasinkangas P."/>
            <person name="Parkhill J."/>
            <person name="Rea M.C."/>
            <person name="O'Sullivan O."/>
            <person name="Ritari J."/>
            <person name="Douillard F.P."/>
            <person name="Paul Ross R."/>
            <person name="Yang R."/>
            <person name="Briner A.E."/>
            <person name="Felis G.E."/>
            <person name="de Vos W.M."/>
            <person name="Barrangou R."/>
            <person name="Klaenhammer T.R."/>
            <person name="Caufield P.W."/>
            <person name="Cui Y."/>
            <person name="Zhang H."/>
            <person name="O'Toole P.W."/>
        </authorList>
    </citation>
    <scope>NUCLEOTIDE SEQUENCE [LARGE SCALE GENOMIC DNA]</scope>
    <source>
        <strain evidence="1 2">DSM 24301</strain>
    </source>
</reference>
<gene>
    <name evidence="1" type="ORF">IV56_GL001457</name>
</gene>
<dbReference type="STRING" id="1293598.IV56_GL001457"/>
<comment type="caution">
    <text evidence="1">The sequence shown here is derived from an EMBL/GenBank/DDBJ whole genome shotgun (WGS) entry which is preliminary data.</text>
</comment>
<protein>
    <submittedName>
        <fullName evidence="1">Uncharacterized protein</fullName>
    </submittedName>
</protein>
<proteinExistence type="predicted"/>
<organism evidence="1 2">
    <name type="scientific">Lacticaseibacillus saniviri JCM 17471 = DSM 24301</name>
    <dbReference type="NCBI Taxonomy" id="1293598"/>
    <lineage>
        <taxon>Bacteria</taxon>
        <taxon>Bacillati</taxon>
        <taxon>Bacillota</taxon>
        <taxon>Bacilli</taxon>
        <taxon>Lactobacillales</taxon>
        <taxon>Lactobacillaceae</taxon>
        <taxon>Lacticaseibacillus</taxon>
    </lineage>
</organism>
<dbReference type="Proteomes" id="UP000050969">
    <property type="component" value="Unassembled WGS sequence"/>
</dbReference>
<dbReference type="AlphaFoldDB" id="A0A0R2MXP6"/>